<dbReference type="AlphaFoldDB" id="A0A059Q9T4"/>
<dbReference type="InterPro" id="IPR001173">
    <property type="entry name" value="Glyco_trans_2-like"/>
</dbReference>
<dbReference type="CDD" id="cd02522">
    <property type="entry name" value="GT_2_like_a"/>
    <property type="match status" value="1"/>
</dbReference>
<dbReference type="EMBL" id="KF255994">
    <property type="protein sequence ID" value="AGW45561.1"/>
    <property type="molecule type" value="Genomic_DNA"/>
</dbReference>
<dbReference type="SUPFAM" id="SSF53448">
    <property type="entry name" value="Nucleotide-diphospho-sugar transferases"/>
    <property type="match status" value="1"/>
</dbReference>
<dbReference type="Gene3D" id="3.90.550.10">
    <property type="entry name" value="Spore Coat Polysaccharide Biosynthesis Protein SpsA, Chain A"/>
    <property type="match status" value="1"/>
</dbReference>
<keyword evidence="3" id="KW-0328">Glycosyltransferase</keyword>
<evidence type="ECO:0000256" key="4">
    <source>
        <dbReference type="ARBA" id="ARBA00022679"/>
    </source>
</evidence>
<keyword evidence="5" id="KW-0472">Membrane</keyword>
<dbReference type="GO" id="GO:0016757">
    <property type="term" value="F:glycosyltransferase activity"/>
    <property type="evidence" value="ECO:0007669"/>
    <property type="project" value="UniProtKB-KW"/>
</dbReference>
<feature type="domain" description="Glycosyltransferase 2-like" evidence="6">
    <location>
        <begin position="15"/>
        <end position="138"/>
    </location>
</feature>
<name>A0A059Q9T4_9BACT</name>
<accession>A0A059Q9T4</accession>
<dbReference type="Pfam" id="PF00535">
    <property type="entry name" value="Glycos_transf_2"/>
    <property type="match status" value="1"/>
</dbReference>
<keyword evidence="2" id="KW-1003">Cell membrane</keyword>
<sequence>MKLERGQTVALQSISAVIPTLNEAAELPATVQRLRDVPEVSQIVVADGGSADGTQLLAAQLGCNVVQTARGRGTQMSAGARQATGEVVLLLHADTWLEPDAGGAILDALNNSGAVGGGCWKVFRDPHWLMRGSRLKCWIRFVLFRRFMGDQAMFVRRDILEKIGGVPDVPIMEEFELCRLLRAQGKLVLAPMTVSTSARRFKKHGVVRTYARMGRVTLQYYWGTPLTQLARMYERT</sequence>
<evidence type="ECO:0000256" key="5">
    <source>
        <dbReference type="ARBA" id="ARBA00023136"/>
    </source>
</evidence>
<evidence type="ECO:0000313" key="7">
    <source>
        <dbReference type="EMBL" id="AGW45561.1"/>
    </source>
</evidence>
<evidence type="ECO:0000256" key="2">
    <source>
        <dbReference type="ARBA" id="ARBA00022475"/>
    </source>
</evidence>
<dbReference type="GO" id="GO:0005886">
    <property type="term" value="C:plasma membrane"/>
    <property type="evidence" value="ECO:0007669"/>
    <property type="project" value="UniProtKB-SubCell"/>
</dbReference>
<dbReference type="NCBIfam" id="TIGR04283">
    <property type="entry name" value="glyco_like_mftF"/>
    <property type="match status" value="1"/>
</dbReference>
<dbReference type="PANTHER" id="PTHR43646:SF2">
    <property type="entry name" value="GLYCOSYLTRANSFERASE 2-LIKE DOMAIN-CONTAINING PROTEIN"/>
    <property type="match status" value="1"/>
</dbReference>
<reference evidence="7" key="1">
    <citation type="submission" date="2013-06" db="EMBL/GenBank/DDBJ databases">
        <title>Functional metagenomics reveals novel beta-galactosidases not predictable from gene sequences.</title>
        <authorList>
            <person name="Cheng J."/>
            <person name="Engel K."/>
            <person name="Romantsov T."/>
            <person name="Neufeld J.D."/>
            <person name="Rose D.R."/>
            <person name="Charles T.C."/>
        </authorList>
    </citation>
    <scope>NUCLEOTIDE SEQUENCE</scope>
</reference>
<dbReference type="InterPro" id="IPR029044">
    <property type="entry name" value="Nucleotide-diphossugar_trans"/>
</dbReference>
<evidence type="ECO:0000256" key="1">
    <source>
        <dbReference type="ARBA" id="ARBA00004236"/>
    </source>
</evidence>
<evidence type="ECO:0000259" key="6">
    <source>
        <dbReference type="Pfam" id="PF00535"/>
    </source>
</evidence>
<dbReference type="PANTHER" id="PTHR43646">
    <property type="entry name" value="GLYCOSYLTRANSFERASE"/>
    <property type="match status" value="1"/>
</dbReference>
<keyword evidence="4 7" id="KW-0808">Transferase</keyword>
<protein>
    <submittedName>
        <fullName evidence="7">Glycosyl transferase family 2</fullName>
    </submittedName>
</protein>
<proteinExistence type="predicted"/>
<dbReference type="InterPro" id="IPR026461">
    <property type="entry name" value="Trfase_2_rSAM/seldom_assoc"/>
</dbReference>
<comment type="subcellular location">
    <subcellularLocation>
        <location evidence="1">Cell membrane</location>
    </subcellularLocation>
</comment>
<evidence type="ECO:0000256" key="3">
    <source>
        <dbReference type="ARBA" id="ARBA00022676"/>
    </source>
</evidence>
<organism evidence="7">
    <name type="scientific">uncultured bacterium Lac161</name>
    <dbReference type="NCBI Taxonomy" id="1403002"/>
    <lineage>
        <taxon>Bacteria</taxon>
        <taxon>environmental samples</taxon>
    </lineage>
</organism>